<accession>A0A6J8CV03</accession>
<sequence length="218" mass="25497">MLGLSYNRIHNILKLQGHYSSGISVQLLAERVLAAIFIFIFLIDEYAIIDKTMITDVMITHDASDHAVNFRILYKGKSQNVKLLKKELVIVYKWLLQMKREHSNLIRDLELGKSVEDLIHPVTIHIQFQLQYTSRSSYNTYPDSVTKRIQIQLQNTSRFRYKTHPDSITKHIQIQLQNASRFSYKTHLDLGTKHIQIQLQFTSRSSNNKHPDLVTKHI</sequence>
<dbReference type="Proteomes" id="UP000507470">
    <property type="component" value="Unassembled WGS sequence"/>
</dbReference>
<keyword evidence="3" id="KW-1185">Reference proteome</keyword>
<dbReference type="AlphaFoldDB" id="A0A6J8CV03"/>
<evidence type="ECO:0000256" key="1">
    <source>
        <dbReference type="SAM" id="Phobius"/>
    </source>
</evidence>
<gene>
    <name evidence="2" type="ORF">MCOR_34511</name>
</gene>
<protein>
    <submittedName>
        <fullName evidence="2">Uncharacterized protein</fullName>
    </submittedName>
</protein>
<keyword evidence="1" id="KW-0812">Transmembrane</keyword>
<evidence type="ECO:0000313" key="3">
    <source>
        <dbReference type="Proteomes" id="UP000507470"/>
    </source>
</evidence>
<keyword evidence="1" id="KW-1133">Transmembrane helix</keyword>
<dbReference type="EMBL" id="CACVKT020006198">
    <property type="protein sequence ID" value="CAC5400323.1"/>
    <property type="molecule type" value="Genomic_DNA"/>
</dbReference>
<proteinExistence type="predicted"/>
<evidence type="ECO:0000313" key="2">
    <source>
        <dbReference type="EMBL" id="CAC5400323.1"/>
    </source>
</evidence>
<keyword evidence="1" id="KW-0472">Membrane</keyword>
<organism evidence="2 3">
    <name type="scientific">Mytilus coruscus</name>
    <name type="common">Sea mussel</name>
    <dbReference type="NCBI Taxonomy" id="42192"/>
    <lineage>
        <taxon>Eukaryota</taxon>
        <taxon>Metazoa</taxon>
        <taxon>Spiralia</taxon>
        <taxon>Lophotrochozoa</taxon>
        <taxon>Mollusca</taxon>
        <taxon>Bivalvia</taxon>
        <taxon>Autobranchia</taxon>
        <taxon>Pteriomorphia</taxon>
        <taxon>Mytilida</taxon>
        <taxon>Mytiloidea</taxon>
        <taxon>Mytilidae</taxon>
        <taxon>Mytilinae</taxon>
        <taxon>Mytilus</taxon>
    </lineage>
</organism>
<name>A0A6J8CV03_MYTCO</name>
<feature type="transmembrane region" description="Helical" evidence="1">
    <location>
        <begin position="23"/>
        <end position="43"/>
    </location>
</feature>
<reference evidence="2 3" key="1">
    <citation type="submission" date="2020-06" db="EMBL/GenBank/DDBJ databases">
        <authorList>
            <person name="Li R."/>
            <person name="Bekaert M."/>
        </authorList>
    </citation>
    <scope>NUCLEOTIDE SEQUENCE [LARGE SCALE GENOMIC DNA]</scope>
    <source>
        <strain evidence="3">wild</strain>
    </source>
</reference>
<dbReference type="OrthoDB" id="2113814at2759"/>